<name>A0A511AZQ5_9PROT</name>
<accession>A0A511AZQ5</accession>
<dbReference type="Proteomes" id="UP000321230">
    <property type="component" value="Unassembled WGS sequence"/>
</dbReference>
<organism evidence="1 2">
    <name type="scientific">Gluconobacter wancherniae NBRC 103581</name>
    <dbReference type="NCBI Taxonomy" id="656744"/>
    <lineage>
        <taxon>Bacteria</taxon>
        <taxon>Pseudomonadati</taxon>
        <taxon>Pseudomonadota</taxon>
        <taxon>Alphaproteobacteria</taxon>
        <taxon>Acetobacterales</taxon>
        <taxon>Acetobacteraceae</taxon>
        <taxon>Gluconobacter</taxon>
    </lineage>
</organism>
<reference evidence="1 2" key="1">
    <citation type="submission" date="2019-07" db="EMBL/GenBank/DDBJ databases">
        <title>Whole genome shotgun sequence of Gluconobacter wancherniae NBRC 103581.</title>
        <authorList>
            <person name="Hosoyama A."/>
            <person name="Uohara A."/>
            <person name="Ohji S."/>
            <person name="Ichikawa N."/>
        </authorList>
    </citation>
    <scope>NUCLEOTIDE SEQUENCE [LARGE SCALE GENOMIC DNA]</scope>
    <source>
        <strain evidence="1 2">NBRC 103581</strain>
    </source>
</reference>
<sequence length="67" mass="5731">MGAARGAGIVGSGVALWGTGVAAGAAAGVATVPGAGIVGTGGIAGRGADAAVLLGGAEANAEAGSTL</sequence>
<dbReference type="EMBL" id="BJUZ01000001">
    <property type="protein sequence ID" value="GEK92671.1"/>
    <property type="molecule type" value="Genomic_DNA"/>
</dbReference>
<evidence type="ECO:0000313" key="1">
    <source>
        <dbReference type="EMBL" id="GEK92671.1"/>
    </source>
</evidence>
<keyword evidence="2" id="KW-1185">Reference proteome</keyword>
<proteinExistence type="predicted"/>
<comment type="caution">
    <text evidence="1">The sequence shown here is derived from an EMBL/GenBank/DDBJ whole genome shotgun (WGS) entry which is preliminary data.</text>
</comment>
<protein>
    <submittedName>
        <fullName evidence="1">Uncharacterized protein</fullName>
    </submittedName>
</protein>
<gene>
    <name evidence="1" type="ORF">GWA01_04410</name>
</gene>
<dbReference type="AlphaFoldDB" id="A0A511AZQ5"/>
<evidence type="ECO:0000313" key="2">
    <source>
        <dbReference type="Proteomes" id="UP000321230"/>
    </source>
</evidence>